<evidence type="ECO:0000313" key="13">
    <source>
        <dbReference type="Proteomes" id="UP000216020"/>
    </source>
</evidence>
<keyword evidence="13" id="KW-1185">Reference proteome</keyword>
<evidence type="ECO:0000313" key="12">
    <source>
        <dbReference type="EMBL" id="OZI37650.1"/>
    </source>
</evidence>
<name>A0A261SLL7_9BORD</name>
<evidence type="ECO:0000256" key="4">
    <source>
        <dbReference type="ARBA" id="ARBA00022636"/>
    </source>
</evidence>
<keyword evidence="6" id="KW-0378">Hydrolase</keyword>
<dbReference type="GO" id="GO:0005886">
    <property type="term" value="C:plasma membrane"/>
    <property type="evidence" value="ECO:0007669"/>
    <property type="project" value="UniProtKB-SubCell"/>
</dbReference>
<dbReference type="SMART" id="SM00052">
    <property type="entry name" value="EAL"/>
    <property type="match status" value="1"/>
</dbReference>
<dbReference type="EMBL" id="NEVM01000001">
    <property type="protein sequence ID" value="OZI37650.1"/>
    <property type="molecule type" value="Genomic_DNA"/>
</dbReference>
<gene>
    <name evidence="12" type="ORF">CAL29_04445</name>
</gene>
<dbReference type="Pfam" id="PF00563">
    <property type="entry name" value="EAL"/>
    <property type="match status" value="1"/>
</dbReference>
<dbReference type="Pfam" id="PF12792">
    <property type="entry name" value="CSS-motif"/>
    <property type="match status" value="1"/>
</dbReference>
<evidence type="ECO:0000256" key="7">
    <source>
        <dbReference type="ARBA" id="ARBA00022989"/>
    </source>
</evidence>
<comment type="catalytic activity">
    <reaction evidence="9">
        <text>3',3'-c-di-GMP + H2O = 5'-phosphoguanylyl(3'-&gt;5')guanosine + H(+)</text>
        <dbReference type="Rhea" id="RHEA:24902"/>
        <dbReference type="ChEBI" id="CHEBI:15377"/>
        <dbReference type="ChEBI" id="CHEBI:15378"/>
        <dbReference type="ChEBI" id="CHEBI:58754"/>
        <dbReference type="ChEBI" id="CHEBI:58805"/>
        <dbReference type="EC" id="3.1.4.52"/>
    </reaction>
</comment>
<dbReference type="EC" id="3.1.4.52" evidence="2"/>
<dbReference type="SUPFAM" id="SSF141868">
    <property type="entry name" value="EAL domain-like"/>
    <property type="match status" value="1"/>
</dbReference>
<keyword evidence="4" id="KW-0973">c-di-GMP</keyword>
<sequence length="539" mass="59500">MPESQPSKRRLWGAALTLLGTLAPIFFILPLIATEARHQAANEAGITAAVVRHQIENIVMHAEDATRTLAGASLDRPCEAVKRNITRMSTLRPYFRSLGLVRDNQIYCWSVYPDVTTPLYAVSPEGEIEPGLTITPVSGTLLVPDRPAVQVSYGVANGRGAVAFVDAQYLYDIKTAAARDGLYDIEILLGKRRLPLLDPGERERPAHAVGDQTQVSPSDIYQAEVRVTVLKHQIDSFRRDIWRNYMAFLVLACLLCGYLTRRYFNRRVTLAADIRKGMRNREFHLAYQPVIDLETGAFAGVEALLRWHHPSAGPIRPDLFIPVAEDNDLIAELTRHVFALAAADLRALALPPHAHVGLNVSARHIARADFVDDVEALLRRLEGDTPVVLVLEITERAALPDSDVARANMRRLRERGVKWAIDDFGTGHSSLACIEQLRADYLKIDRAFVNSAGTEAVSAVVLEAIIGLAHKLDLTMVAEGVETAAQSEFLRARGVQFGQGYYYARPLRARDLAAWRGALEQERRQEDAAPACLSSSAGA</sequence>
<dbReference type="PROSITE" id="PS50883">
    <property type="entry name" value="EAL"/>
    <property type="match status" value="1"/>
</dbReference>
<feature type="transmembrane region" description="Helical" evidence="10">
    <location>
        <begin position="12"/>
        <end position="33"/>
    </location>
</feature>
<protein>
    <recommendedName>
        <fullName evidence="2">cyclic-guanylate-specific phosphodiesterase</fullName>
        <ecNumber evidence="2">3.1.4.52</ecNumber>
    </recommendedName>
</protein>
<comment type="subcellular location">
    <subcellularLocation>
        <location evidence="1">Cell membrane</location>
        <topology evidence="1">Multi-pass membrane protein</topology>
    </subcellularLocation>
</comment>
<evidence type="ECO:0000256" key="3">
    <source>
        <dbReference type="ARBA" id="ARBA00022475"/>
    </source>
</evidence>
<comment type="caution">
    <text evidence="12">The sequence shown here is derived from an EMBL/GenBank/DDBJ whole genome shotgun (WGS) entry which is preliminary data.</text>
</comment>
<keyword evidence="7 10" id="KW-1133">Transmembrane helix</keyword>
<evidence type="ECO:0000256" key="10">
    <source>
        <dbReference type="SAM" id="Phobius"/>
    </source>
</evidence>
<keyword evidence="3" id="KW-1003">Cell membrane</keyword>
<dbReference type="OrthoDB" id="9813903at2"/>
<keyword evidence="5 10" id="KW-0812">Transmembrane</keyword>
<feature type="domain" description="EAL" evidence="11">
    <location>
        <begin position="267"/>
        <end position="520"/>
    </location>
</feature>
<evidence type="ECO:0000259" key="11">
    <source>
        <dbReference type="PROSITE" id="PS50883"/>
    </source>
</evidence>
<proteinExistence type="predicted"/>
<dbReference type="InterPro" id="IPR050706">
    <property type="entry name" value="Cyclic-di-GMP_PDE-like"/>
</dbReference>
<dbReference type="PANTHER" id="PTHR33121">
    <property type="entry name" value="CYCLIC DI-GMP PHOSPHODIESTERASE PDEF"/>
    <property type="match status" value="1"/>
</dbReference>
<dbReference type="InterPro" id="IPR024744">
    <property type="entry name" value="CSS-motif_dom"/>
</dbReference>
<organism evidence="12 13">
    <name type="scientific">Bordetella genomosp. 10</name>
    <dbReference type="NCBI Taxonomy" id="1416804"/>
    <lineage>
        <taxon>Bacteria</taxon>
        <taxon>Pseudomonadati</taxon>
        <taxon>Pseudomonadota</taxon>
        <taxon>Betaproteobacteria</taxon>
        <taxon>Burkholderiales</taxon>
        <taxon>Alcaligenaceae</taxon>
        <taxon>Bordetella</taxon>
    </lineage>
</organism>
<dbReference type="CDD" id="cd01948">
    <property type="entry name" value="EAL"/>
    <property type="match status" value="1"/>
</dbReference>
<dbReference type="InterPro" id="IPR035919">
    <property type="entry name" value="EAL_sf"/>
</dbReference>
<feature type="transmembrane region" description="Helical" evidence="10">
    <location>
        <begin position="241"/>
        <end position="260"/>
    </location>
</feature>
<keyword evidence="8 10" id="KW-0472">Membrane</keyword>
<evidence type="ECO:0000256" key="8">
    <source>
        <dbReference type="ARBA" id="ARBA00023136"/>
    </source>
</evidence>
<dbReference type="InterPro" id="IPR001633">
    <property type="entry name" value="EAL_dom"/>
</dbReference>
<evidence type="ECO:0000256" key="6">
    <source>
        <dbReference type="ARBA" id="ARBA00022801"/>
    </source>
</evidence>
<dbReference type="PANTHER" id="PTHR33121:SF79">
    <property type="entry name" value="CYCLIC DI-GMP PHOSPHODIESTERASE PDED-RELATED"/>
    <property type="match status" value="1"/>
</dbReference>
<evidence type="ECO:0000256" key="5">
    <source>
        <dbReference type="ARBA" id="ARBA00022692"/>
    </source>
</evidence>
<accession>A0A261SLL7</accession>
<dbReference type="AlphaFoldDB" id="A0A261SLL7"/>
<dbReference type="RefSeq" id="WP_094851752.1">
    <property type="nucleotide sequence ID" value="NZ_NEVM01000001.1"/>
</dbReference>
<dbReference type="Proteomes" id="UP000216020">
    <property type="component" value="Unassembled WGS sequence"/>
</dbReference>
<evidence type="ECO:0000256" key="1">
    <source>
        <dbReference type="ARBA" id="ARBA00004651"/>
    </source>
</evidence>
<dbReference type="Gene3D" id="3.20.20.450">
    <property type="entry name" value="EAL domain"/>
    <property type="match status" value="1"/>
</dbReference>
<reference evidence="13" key="1">
    <citation type="submission" date="2017-05" db="EMBL/GenBank/DDBJ databases">
        <title>Complete and WGS of Bordetella genogroups.</title>
        <authorList>
            <person name="Spilker T."/>
            <person name="Lipuma J."/>
        </authorList>
    </citation>
    <scope>NUCLEOTIDE SEQUENCE [LARGE SCALE GENOMIC DNA]</scope>
    <source>
        <strain evidence="13">AU16122</strain>
    </source>
</reference>
<dbReference type="GO" id="GO:0071111">
    <property type="term" value="F:cyclic-guanylate-specific phosphodiesterase activity"/>
    <property type="evidence" value="ECO:0007669"/>
    <property type="project" value="UniProtKB-EC"/>
</dbReference>
<evidence type="ECO:0000256" key="2">
    <source>
        <dbReference type="ARBA" id="ARBA00012282"/>
    </source>
</evidence>
<evidence type="ECO:0000256" key="9">
    <source>
        <dbReference type="ARBA" id="ARBA00034290"/>
    </source>
</evidence>